<comment type="caution">
    <text evidence="5">The sequence shown here is derived from an EMBL/GenBank/DDBJ whole genome shotgun (WGS) entry which is preliminary data.</text>
</comment>
<dbReference type="InterPro" id="IPR050831">
    <property type="entry name" value="CEA_cell_adhesion"/>
</dbReference>
<gene>
    <name evidence="5" type="ORF">QTO34_010055</name>
</gene>
<evidence type="ECO:0000313" key="6">
    <source>
        <dbReference type="Proteomes" id="UP001177744"/>
    </source>
</evidence>
<dbReference type="PANTHER" id="PTHR44427">
    <property type="entry name" value="CARCINOEMBRYONIC ANTIGEN-RELATED CELL ADHESION MOLECULE 19"/>
    <property type="match status" value="1"/>
</dbReference>
<reference evidence="5" key="1">
    <citation type="submission" date="2023-06" db="EMBL/GenBank/DDBJ databases">
        <title>Reference genome for the Northern bat (Eptesicus nilssonii), a most northern bat species.</title>
        <authorList>
            <person name="Laine V.N."/>
            <person name="Pulliainen A.T."/>
            <person name="Lilley T.M."/>
        </authorList>
    </citation>
    <scope>NUCLEOTIDE SEQUENCE</scope>
    <source>
        <strain evidence="5">BLF_Eptnil</strain>
        <tissue evidence="5">Kidney</tissue>
    </source>
</reference>
<feature type="region of interest" description="Disordered" evidence="3">
    <location>
        <begin position="260"/>
        <end position="295"/>
    </location>
</feature>
<keyword evidence="6" id="KW-1185">Reference proteome</keyword>
<dbReference type="Proteomes" id="UP001177744">
    <property type="component" value="Unassembled WGS sequence"/>
</dbReference>
<sequence>MVEEARSGEAEVALEASGCPPPSRASWAREGRPLASGGGGGRLRLSQDGRRLLIGNFSLDWDLGNYSVLCSGVLGAGGDQITLTGPSISSWRLQRAQDAAVLTWDVERGALVSGFEIQARPEGPDPGRTTSYQDWVSLLILGPQERSAVVPLPPQNPGTWALRILPTLGGRPGTPSQSRVYNADPTLGPGAIAGIVLGSLLGLALLAAAYPPVRLLPAQVPGSIAANQIKAPPLSPQLPFPLGEIPKKKKHLPTFAPVIPPPEKKMQSLPPVQPPQPLPPKVPPEDPSPTGAHQVGAEDCPGSHTGVTRRMACSVQVFGQDFLFRLLSYCDSRWCPKRLIMTFKASWFDLPWPL</sequence>
<protein>
    <submittedName>
        <fullName evidence="5">Uncharacterized protein</fullName>
    </submittedName>
</protein>
<feature type="transmembrane region" description="Helical" evidence="4">
    <location>
        <begin position="187"/>
        <end position="210"/>
    </location>
</feature>
<keyword evidence="4" id="KW-0812">Transmembrane</keyword>
<name>A0AA40HEM8_CNENI</name>
<dbReference type="AlphaFoldDB" id="A0AA40HEM8"/>
<accession>A0AA40HEM8</accession>
<dbReference type="PANTHER" id="PTHR44427:SF5">
    <property type="entry name" value="V-SET AND IMMUNOGLOBULIN DOMAIN-CONTAINING PROTEIN 10-LIKE"/>
    <property type="match status" value="1"/>
</dbReference>
<proteinExistence type="predicted"/>
<evidence type="ECO:0000256" key="3">
    <source>
        <dbReference type="SAM" id="MobiDB-lite"/>
    </source>
</evidence>
<keyword evidence="4" id="KW-0472">Membrane</keyword>
<keyword evidence="4" id="KW-1133">Transmembrane helix</keyword>
<feature type="compositionally biased region" description="Pro residues" evidence="3">
    <location>
        <begin position="271"/>
        <end position="287"/>
    </location>
</feature>
<dbReference type="EMBL" id="JAULJE010000021">
    <property type="protein sequence ID" value="KAK1329872.1"/>
    <property type="molecule type" value="Genomic_DNA"/>
</dbReference>
<evidence type="ECO:0000256" key="1">
    <source>
        <dbReference type="ARBA" id="ARBA00022729"/>
    </source>
</evidence>
<keyword evidence="2" id="KW-0325">Glycoprotein</keyword>
<organism evidence="5 6">
    <name type="scientific">Cnephaeus nilssonii</name>
    <name type="common">Northern bat</name>
    <name type="synonym">Eptesicus nilssonii</name>
    <dbReference type="NCBI Taxonomy" id="3371016"/>
    <lineage>
        <taxon>Eukaryota</taxon>
        <taxon>Metazoa</taxon>
        <taxon>Chordata</taxon>
        <taxon>Craniata</taxon>
        <taxon>Vertebrata</taxon>
        <taxon>Euteleostomi</taxon>
        <taxon>Mammalia</taxon>
        <taxon>Eutheria</taxon>
        <taxon>Laurasiatheria</taxon>
        <taxon>Chiroptera</taxon>
        <taxon>Yangochiroptera</taxon>
        <taxon>Vespertilionidae</taxon>
        <taxon>Cnephaeus</taxon>
    </lineage>
</organism>
<evidence type="ECO:0000313" key="5">
    <source>
        <dbReference type="EMBL" id="KAK1329872.1"/>
    </source>
</evidence>
<feature type="region of interest" description="Disordered" evidence="3">
    <location>
        <begin position="1"/>
        <end position="42"/>
    </location>
</feature>
<evidence type="ECO:0000256" key="4">
    <source>
        <dbReference type="SAM" id="Phobius"/>
    </source>
</evidence>
<keyword evidence="1" id="KW-0732">Signal</keyword>
<evidence type="ECO:0000256" key="2">
    <source>
        <dbReference type="ARBA" id="ARBA00023180"/>
    </source>
</evidence>